<sequence>MASLLHLCKAFTMQMRLHSVVHGFI</sequence>
<evidence type="ECO:0000313" key="1">
    <source>
        <dbReference type="EMBL" id="OMO55735.1"/>
    </source>
</evidence>
<dbReference type="Proteomes" id="UP000188268">
    <property type="component" value="Unassembled WGS sequence"/>
</dbReference>
<protein>
    <submittedName>
        <fullName evidence="1">Uncharacterized protein</fullName>
    </submittedName>
</protein>
<proteinExistence type="predicted"/>
<accession>A0A1R3GCC5</accession>
<organism evidence="1 2">
    <name type="scientific">Corchorus capsularis</name>
    <name type="common">Jute</name>
    <dbReference type="NCBI Taxonomy" id="210143"/>
    <lineage>
        <taxon>Eukaryota</taxon>
        <taxon>Viridiplantae</taxon>
        <taxon>Streptophyta</taxon>
        <taxon>Embryophyta</taxon>
        <taxon>Tracheophyta</taxon>
        <taxon>Spermatophyta</taxon>
        <taxon>Magnoliopsida</taxon>
        <taxon>eudicotyledons</taxon>
        <taxon>Gunneridae</taxon>
        <taxon>Pentapetalae</taxon>
        <taxon>rosids</taxon>
        <taxon>malvids</taxon>
        <taxon>Malvales</taxon>
        <taxon>Malvaceae</taxon>
        <taxon>Grewioideae</taxon>
        <taxon>Apeibeae</taxon>
        <taxon>Corchorus</taxon>
    </lineage>
</organism>
<dbReference type="AlphaFoldDB" id="A0A1R3GCC5"/>
<reference evidence="1 2" key="1">
    <citation type="submission" date="2013-09" db="EMBL/GenBank/DDBJ databases">
        <title>Corchorus capsularis genome sequencing.</title>
        <authorList>
            <person name="Alam M."/>
            <person name="Haque M.S."/>
            <person name="Islam M.S."/>
            <person name="Emdad E.M."/>
            <person name="Islam M.M."/>
            <person name="Ahmed B."/>
            <person name="Halim A."/>
            <person name="Hossen Q.M.M."/>
            <person name="Hossain M.Z."/>
            <person name="Ahmed R."/>
            <person name="Khan M.M."/>
            <person name="Islam R."/>
            <person name="Rashid M.M."/>
            <person name="Khan S.A."/>
            <person name="Rahman M.S."/>
            <person name="Alam M."/>
        </authorList>
    </citation>
    <scope>NUCLEOTIDE SEQUENCE [LARGE SCALE GENOMIC DNA]</scope>
    <source>
        <strain evidence="2">cv. CVL-1</strain>
        <tissue evidence="1">Whole seedling</tissue>
    </source>
</reference>
<dbReference type="Gramene" id="OMO55735">
    <property type="protein sequence ID" value="OMO55735"/>
    <property type="gene ID" value="CCACVL1_27052"/>
</dbReference>
<dbReference type="EMBL" id="AWWV01014574">
    <property type="protein sequence ID" value="OMO55735.1"/>
    <property type="molecule type" value="Genomic_DNA"/>
</dbReference>
<comment type="caution">
    <text evidence="1">The sequence shown here is derived from an EMBL/GenBank/DDBJ whole genome shotgun (WGS) entry which is preliminary data.</text>
</comment>
<evidence type="ECO:0000313" key="2">
    <source>
        <dbReference type="Proteomes" id="UP000188268"/>
    </source>
</evidence>
<name>A0A1R3GCC5_COCAP</name>
<gene>
    <name evidence="1" type="ORF">CCACVL1_27052</name>
</gene>
<keyword evidence="2" id="KW-1185">Reference proteome</keyword>